<keyword evidence="1" id="KW-1133">Transmembrane helix</keyword>
<organism evidence="2 3">
    <name type="scientific">Pseudomonas brassicacearum</name>
    <dbReference type="NCBI Taxonomy" id="930166"/>
    <lineage>
        <taxon>Bacteria</taxon>
        <taxon>Pseudomonadati</taxon>
        <taxon>Pseudomonadota</taxon>
        <taxon>Gammaproteobacteria</taxon>
        <taxon>Pseudomonadales</taxon>
        <taxon>Pseudomonadaceae</taxon>
        <taxon>Pseudomonas</taxon>
    </lineage>
</organism>
<gene>
    <name evidence="2" type="ORF">BK652_12695</name>
</gene>
<accession>A0A423GBV3</accession>
<proteinExistence type="predicted"/>
<evidence type="ECO:0000313" key="3">
    <source>
        <dbReference type="Proteomes" id="UP000284049"/>
    </source>
</evidence>
<keyword evidence="1" id="KW-0472">Membrane</keyword>
<name>A0A423GBV3_9PSED</name>
<sequence length="191" mass="22202">MKKRPQEIQPPYWLFVLAATPIFFINFLLPSYPITPTELAIAAFIDNHLFGQVGFWSSQFPFSSKVTANYLACIGPVFAILAFYKTYQTMRIDPKQYENYSLLKYALIPPLAALYILLFLFMFYLTSTNLASNSQKYSFYGSYALSFSLFSSSMLIIFYITPLIVHRCFIYLPALLLENWRDKRSQIRPPK</sequence>
<dbReference type="AlphaFoldDB" id="A0A423GBV3"/>
<feature type="transmembrane region" description="Helical" evidence="1">
    <location>
        <begin position="105"/>
        <end position="125"/>
    </location>
</feature>
<keyword evidence="1" id="KW-0812">Transmembrane</keyword>
<reference evidence="2 3" key="1">
    <citation type="submission" date="2016-10" db="EMBL/GenBank/DDBJ databases">
        <title>Comparative genome analysis of multiple Pseudomonas spp. focuses on biocontrol and plant growth promoting traits.</title>
        <authorList>
            <person name="Tao X.-Y."/>
            <person name="Taylor C.G."/>
        </authorList>
    </citation>
    <scope>NUCLEOTIDE SEQUENCE [LARGE SCALE GENOMIC DNA]</scope>
    <source>
        <strain evidence="2 3">Wood3</strain>
    </source>
</reference>
<comment type="caution">
    <text evidence="2">The sequence shown here is derived from an EMBL/GenBank/DDBJ whole genome shotgun (WGS) entry which is preliminary data.</text>
</comment>
<dbReference type="EMBL" id="MOBC01000006">
    <property type="protein sequence ID" value="ROM84043.1"/>
    <property type="molecule type" value="Genomic_DNA"/>
</dbReference>
<feature type="transmembrane region" description="Helical" evidence="1">
    <location>
        <begin position="12"/>
        <end position="29"/>
    </location>
</feature>
<dbReference type="RefSeq" id="WP_123578984.1">
    <property type="nucleotide sequence ID" value="NZ_MOBC01000006.1"/>
</dbReference>
<dbReference type="Proteomes" id="UP000284049">
    <property type="component" value="Unassembled WGS sequence"/>
</dbReference>
<feature type="transmembrane region" description="Helical" evidence="1">
    <location>
        <begin position="66"/>
        <end position="84"/>
    </location>
</feature>
<evidence type="ECO:0000256" key="1">
    <source>
        <dbReference type="SAM" id="Phobius"/>
    </source>
</evidence>
<protein>
    <submittedName>
        <fullName evidence="2">Uncharacterized protein</fullName>
    </submittedName>
</protein>
<evidence type="ECO:0000313" key="2">
    <source>
        <dbReference type="EMBL" id="ROM84043.1"/>
    </source>
</evidence>